<protein>
    <submittedName>
        <fullName evidence="6">PX</fullName>
    </submittedName>
</protein>
<keyword evidence="4" id="KW-0238">DNA-binding</keyword>
<sequence length="61" mass="6913">MKRLRKRPSNVKPTSYRRRSRIVRRRRKMRGGFLPFLIPLIAAAIGAAPAIAGTVIASQKR</sequence>
<evidence type="ECO:0000313" key="6">
    <source>
        <dbReference type="EMBL" id="ALL28900.1"/>
    </source>
</evidence>
<feature type="region of interest" description="Disordered" evidence="5">
    <location>
        <begin position="1"/>
        <end position="21"/>
    </location>
</feature>
<dbReference type="Pfam" id="PF05829">
    <property type="entry name" value="Adeno_PX"/>
    <property type="match status" value="1"/>
</dbReference>
<keyword evidence="3" id="KW-0426">Late protein</keyword>
<accession>A0A1B0TGP4</accession>
<evidence type="ECO:0000256" key="4">
    <source>
        <dbReference type="ARBA" id="ARBA00023125"/>
    </source>
</evidence>
<organism evidence="6">
    <name type="scientific">Amphisbaenian adenovirus 1</name>
    <dbReference type="NCBI Taxonomy" id="1743020"/>
    <lineage>
        <taxon>Viruses</taxon>
        <taxon>Varidnaviria</taxon>
        <taxon>Bamfordvirae</taxon>
        <taxon>Preplasmiviricota</taxon>
        <taxon>Polisuviricotina</taxon>
        <taxon>Pharingeaviricetes</taxon>
        <taxon>Rowavirales</taxon>
        <taxon>Adenoviridae</taxon>
    </lineage>
</organism>
<name>A0A1B0TGP4_9ADEN</name>
<keyword evidence="2" id="KW-0946">Virion</keyword>
<proteinExistence type="predicted"/>
<comment type="subcellular location">
    <subcellularLocation>
        <location evidence="1">Virion</location>
    </subcellularLocation>
</comment>
<evidence type="ECO:0000256" key="5">
    <source>
        <dbReference type="SAM" id="MobiDB-lite"/>
    </source>
</evidence>
<evidence type="ECO:0000256" key="1">
    <source>
        <dbReference type="ARBA" id="ARBA00004328"/>
    </source>
</evidence>
<dbReference type="GO" id="GO:0003677">
    <property type="term" value="F:DNA binding"/>
    <property type="evidence" value="ECO:0007669"/>
    <property type="project" value="UniProtKB-KW"/>
</dbReference>
<evidence type="ECO:0000256" key="3">
    <source>
        <dbReference type="ARBA" id="ARBA00022921"/>
    </source>
</evidence>
<dbReference type="GO" id="GO:0019013">
    <property type="term" value="C:viral nucleocapsid"/>
    <property type="evidence" value="ECO:0007669"/>
    <property type="project" value="InterPro"/>
</dbReference>
<reference evidence="6" key="1">
    <citation type="journal article" date="2016" name="PLoS ONE">
        <title>Random Sampling of Squamate Reptiles in Spanish Natural Reserves Reveals the Presence of Novel Adenoviruses in Lacertids (Family Lacertidae) and Worm Lizards (Amphisbaenia).</title>
        <authorList>
            <person name="Szirovicza L."/>
            <person name="Lopez P."/>
            <person name="Kopena R."/>
            <person name="Benko M."/>
            <person name="Martin J."/>
            <person name="Penzes J.J."/>
        </authorList>
    </citation>
    <scope>NUCLEOTIDE SEQUENCE</scope>
    <source>
        <strain evidence="6">20133</strain>
    </source>
</reference>
<dbReference type="EMBL" id="KT932964">
    <property type="protein sequence ID" value="ALL28900.1"/>
    <property type="molecule type" value="Genomic_DNA"/>
</dbReference>
<evidence type="ECO:0000256" key="2">
    <source>
        <dbReference type="ARBA" id="ARBA00022844"/>
    </source>
</evidence>
<dbReference type="InterPro" id="IPR008393">
    <property type="entry name" value="Adenovirus_late_L2_mu_core"/>
</dbReference>